<dbReference type="CDD" id="cd04181">
    <property type="entry name" value="NTP_transferase"/>
    <property type="match status" value="1"/>
</dbReference>
<sequence>EQVYDYMGSGEHFGVDITYVTQETQLGTAHALSQVKDMAEDEFLVLPGDNLIEAHTIADFIQIRPEAVLVKRVSDPVRYGVVNIDGGEVKDIVEKPNEPVSNVVNTGIYAFTRDIFTFTESVLDIPDTLNNMIAEGYTIQALETEGTWLDVVYPWDIISLNDAVLRNIEVSLGGTIESGASIKGKVMVGEGTVVRSGSCIYGPVVVGSGCDIGPNVCIMPATSIGDNVVISPFTEIKNSVIGNDVTIGAGCI</sequence>
<evidence type="ECO:0000313" key="4">
    <source>
        <dbReference type="EMBL" id="GAG40079.1"/>
    </source>
</evidence>
<evidence type="ECO:0000256" key="1">
    <source>
        <dbReference type="ARBA" id="ARBA00022679"/>
    </source>
</evidence>
<dbReference type="Pfam" id="PF00483">
    <property type="entry name" value="NTP_transferase"/>
    <property type="match status" value="1"/>
</dbReference>
<dbReference type="EMBL" id="BARS01042178">
    <property type="protein sequence ID" value="GAG40079.1"/>
    <property type="molecule type" value="Genomic_DNA"/>
</dbReference>
<dbReference type="SUPFAM" id="SSF53448">
    <property type="entry name" value="Nucleotide-diphospho-sugar transferases"/>
    <property type="match status" value="1"/>
</dbReference>
<dbReference type="InterPro" id="IPR029044">
    <property type="entry name" value="Nucleotide-diphossugar_trans"/>
</dbReference>
<proteinExistence type="predicted"/>
<dbReference type="Gene3D" id="3.90.550.10">
    <property type="entry name" value="Spore Coat Polysaccharide Biosynthesis Protein SpsA, Chain A"/>
    <property type="match status" value="1"/>
</dbReference>
<organism evidence="4">
    <name type="scientific">marine sediment metagenome</name>
    <dbReference type="NCBI Taxonomy" id="412755"/>
    <lineage>
        <taxon>unclassified sequences</taxon>
        <taxon>metagenomes</taxon>
        <taxon>ecological metagenomes</taxon>
    </lineage>
</organism>
<dbReference type="PANTHER" id="PTHR43584:SF8">
    <property type="entry name" value="N-ACETYLMURAMATE ALPHA-1-PHOSPHATE URIDYLYLTRANSFERASE"/>
    <property type="match status" value="1"/>
</dbReference>
<comment type="caution">
    <text evidence="4">The sequence shown here is derived from an EMBL/GenBank/DDBJ whole genome shotgun (WGS) entry which is preliminary data.</text>
</comment>
<dbReference type="Gene3D" id="2.160.10.10">
    <property type="entry name" value="Hexapeptide repeat proteins"/>
    <property type="match status" value="1"/>
</dbReference>
<dbReference type="InterPro" id="IPR005835">
    <property type="entry name" value="NTP_transferase_dom"/>
</dbReference>
<evidence type="ECO:0000259" key="3">
    <source>
        <dbReference type="Pfam" id="PF00483"/>
    </source>
</evidence>
<name>X0XA62_9ZZZZ</name>
<accession>X0XA62</accession>
<dbReference type="PANTHER" id="PTHR43584">
    <property type="entry name" value="NUCLEOTIDYL TRANSFERASE"/>
    <property type="match status" value="1"/>
</dbReference>
<gene>
    <name evidence="4" type="ORF">S01H1_64025</name>
</gene>
<dbReference type="GO" id="GO:0016779">
    <property type="term" value="F:nucleotidyltransferase activity"/>
    <property type="evidence" value="ECO:0007669"/>
    <property type="project" value="UniProtKB-KW"/>
</dbReference>
<evidence type="ECO:0000256" key="2">
    <source>
        <dbReference type="ARBA" id="ARBA00022695"/>
    </source>
</evidence>
<keyword evidence="1" id="KW-0808">Transferase</keyword>
<feature type="non-terminal residue" evidence="4">
    <location>
        <position position="252"/>
    </location>
</feature>
<feature type="domain" description="Nucleotidyl transferase" evidence="3">
    <location>
        <begin position="3"/>
        <end position="163"/>
    </location>
</feature>
<reference evidence="4" key="1">
    <citation type="journal article" date="2014" name="Front. Microbiol.">
        <title>High frequency of phylogenetically diverse reductive dehalogenase-homologous genes in deep subseafloor sedimentary metagenomes.</title>
        <authorList>
            <person name="Kawai M."/>
            <person name="Futagami T."/>
            <person name="Toyoda A."/>
            <person name="Takaki Y."/>
            <person name="Nishi S."/>
            <person name="Hori S."/>
            <person name="Arai W."/>
            <person name="Tsubouchi T."/>
            <person name="Morono Y."/>
            <person name="Uchiyama I."/>
            <person name="Ito T."/>
            <person name="Fujiyama A."/>
            <person name="Inagaki F."/>
            <person name="Takami H."/>
        </authorList>
    </citation>
    <scope>NUCLEOTIDE SEQUENCE</scope>
    <source>
        <strain evidence="4">Expedition CK06-06</strain>
    </source>
</reference>
<dbReference type="InterPro" id="IPR050065">
    <property type="entry name" value="GlmU-like"/>
</dbReference>
<protein>
    <recommendedName>
        <fullName evidence="3">Nucleotidyl transferase domain-containing protein</fullName>
    </recommendedName>
</protein>
<keyword evidence="2" id="KW-0548">Nucleotidyltransferase</keyword>
<feature type="non-terminal residue" evidence="4">
    <location>
        <position position="1"/>
    </location>
</feature>
<dbReference type="AlphaFoldDB" id="X0XA62"/>